<dbReference type="InterPro" id="IPR029058">
    <property type="entry name" value="AB_hydrolase_fold"/>
</dbReference>
<accession>A0ABR4HQJ4</accession>
<dbReference type="PANTHER" id="PTHR48081:SF3">
    <property type="entry name" value="ALPHA_BETA HYDROLASE FOLD-3 DOMAIN-CONTAINING PROTEIN"/>
    <property type="match status" value="1"/>
</dbReference>
<reference evidence="3 4" key="1">
    <citation type="submission" date="2024-07" db="EMBL/GenBank/DDBJ databases">
        <title>Section-level genome sequencing and comparative genomics of Aspergillus sections Usti and Cavernicolus.</title>
        <authorList>
            <consortium name="Lawrence Berkeley National Laboratory"/>
            <person name="Nybo J.L."/>
            <person name="Vesth T.C."/>
            <person name="Theobald S."/>
            <person name="Frisvad J.C."/>
            <person name="Larsen T.O."/>
            <person name="Kjaerboelling I."/>
            <person name="Rothschild-Mancinelli K."/>
            <person name="Lyhne E.K."/>
            <person name="Kogle M.E."/>
            <person name="Barry K."/>
            <person name="Clum A."/>
            <person name="Na H."/>
            <person name="Ledsgaard L."/>
            <person name="Lin J."/>
            <person name="Lipzen A."/>
            <person name="Kuo A."/>
            <person name="Riley R."/>
            <person name="Mondo S."/>
            <person name="LaButti K."/>
            <person name="Haridas S."/>
            <person name="Pangalinan J."/>
            <person name="Salamov A.A."/>
            <person name="Simmons B.A."/>
            <person name="Magnuson J.K."/>
            <person name="Chen J."/>
            <person name="Drula E."/>
            <person name="Henrissat B."/>
            <person name="Wiebenga A."/>
            <person name="Lubbers R.J."/>
            <person name="Gomes A.C."/>
            <person name="Makela M.R."/>
            <person name="Stajich J."/>
            <person name="Grigoriev I.V."/>
            <person name="Mortensen U.H."/>
            <person name="De vries R.P."/>
            <person name="Baker S.E."/>
            <person name="Andersen M.R."/>
        </authorList>
    </citation>
    <scope>NUCLEOTIDE SEQUENCE [LARGE SCALE GENOMIC DNA]</scope>
    <source>
        <strain evidence="3 4">CBS 600.67</strain>
    </source>
</reference>
<dbReference type="InterPro" id="IPR050300">
    <property type="entry name" value="GDXG_lipolytic_enzyme"/>
</dbReference>
<dbReference type="PANTHER" id="PTHR48081">
    <property type="entry name" value="AB HYDROLASE SUPERFAMILY PROTEIN C4A8.06C"/>
    <property type="match status" value="1"/>
</dbReference>
<dbReference type="EMBL" id="JBFXLS010000089">
    <property type="protein sequence ID" value="KAL2817758.1"/>
    <property type="molecule type" value="Genomic_DNA"/>
</dbReference>
<dbReference type="SUPFAM" id="SSF53474">
    <property type="entry name" value="alpha/beta-Hydrolases"/>
    <property type="match status" value="1"/>
</dbReference>
<gene>
    <name evidence="3" type="ORF">BDW59DRAFT_165804</name>
</gene>
<dbReference type="Pfam" id="PF07859">
    <property type="entry name" value="Abhydrolase_3"/>
    <property type="match status" value="1"/>
</dbReference>
<feature type="domain" description="Alpha/beta hydrolase fold-3" evidence="2">
    <location>
        <begin position="47"/>
        <end position="177"/>
    </location>
</feature>
<dbReference type="Proteomes" id="UP001610335">
    <property type="component" value="Unassembled WGS sequence"/>
</dbReference>
<evidence type="ECO:0000259" key="2">
    <source>
        <dbReference type="Pfam" id="PF07859"/>
    </source>
</evidence>
<dbReference type="Gene3D" id="3.40.50.1820">
    <property type="entry name" value="alpha/beta hydrolase"/>
    <property type="match status" value="1"/>
</dbReference>
<proteinExistence type="predicted"/>
<protein>
    <submittedName>
        <fullName evidence="3">Alpha/beta-hydrolase</fullName>
    </submittedName>
</protein>
<sequence>MSRFSPFTRIDLTYRIIHGTPLEASILIPATTPSAPRHHDKKHPVIVRWHGGGFVVGHRMYEPWFAQWLLDLAIDHEAIIITPDYRLLPESNGSSILSDVAHFWRWMQTDLLQYIEHHALPQPDISNILCCGESSGGFISVYCALHLNTMLLPSPPRSSGQQVRIQAVISISAPLDATAPEYKVPRPRVFMGRSPPPPRQALAKIRAYIKGMPPGSIRTGCEPTSEMWDLLLCIAQQAFLPRLFGMGAEANAGAEGGLRSTSTLEGLMEIIQDRKMVPVWIVHGINDTMCPSVCSSGFAHRLREIQPDVPVHLSLCPGEHLFDVNADRDAEWVREGARFLNNHWPQFS</sequence>
<keyword evidence="1" id="KW-0378">Hydrolase</keyword>
<evidence type="ECO:0000313" key="4">
    <source>
        <dbReference type="Proteomes" id="UP001610335"/>
    </source>
</evidence>
<comment type="caution">
    <text evidence="3">The sequence shown here is derived from an EMBL/GenBank/DDBJ whole genome shotgun (WGS) entry which is preliminary data.</text>
</comment>
<keyword evidence="4" id="KW-1185">Reference proteome</keyword>
<name>A0ABR4HQJ4_9EURO</name>
<dbReference type="InterPro" id="IPR013094">
    <property type="entry name" value="AB_hydrolase_3"/>
</dbReference>
<evidence type="ECO:0000313" key="3">
    <source>
        <dbReference type="EMBL" id="KAL2817758.1"/>
    </source>
</evidence>
<evidence type="ECO:0000256" key="1">
    <source>
        <dbReference type="ARBA" id="ARBA00022801"/>
    </source>
</evidence>
<organism evidence="3 4">
    <name type="scientific">Aspergillus cavernicola</name>
    <dbReference type="NCBI Taxonomy" id="176166"/>
    <lineage>
        <taxon>Eukaryota</taxon>
        <taxon>Fungi</taxon>
        <taxon>Dikarya</taxon>
        <taxon>Ascomycota</taxon>
        <taxon>Pezizomycotina</taxon>
        <taxon>Eurotiomycetes</taxon>
        <taxon>Eurotiomycetidae</taxon>
        <taxon>Eurotiales</taxon>
        <taxon>Aspergillaceae</taxon>
        <taxon>Aspergillus</taxon>
        <taxon>Aspergillus subgen. Nidulantes</taxon>
    </lineage>
</organism>